<evidence type="ECO:0000256" key="2">
    <source>
        <dbReference type="ARBA" id="ARBA00006175"/>
    </source>
</evidence>
<dbReference type="PROSITE" id="PS00221">
    <property type="entry name" value="MIP"/>
    <property type="match status" value="1"/>
</dbReference>
<evidence type="ECO:0000256" key="3">
    <source>
        <dbReference type="ARBA" id="ARBA00022448"/>
    </source>
</evidence>
<dbReference type="SUPFAM" id="SSF81338">
    <property type="entry name" value="Aquaporin-like"/>
    <property type="match status" value="1"/>
</dbReference>
<evidence type="ECO:0000256" key="6">
    <source>
        <dbReference type="ARBA" id="ARBA00022989"/>
    </source>
</evidence>
<evidence type="ECO:0000256" key="9">
    <source>
        <dbReference type="SAM" id="Phobius"/>
    </source>
</evidence>
<keyword evidence="7 9" id="KW-0472">Membrane</keyword>
<dbReference type="Gene3D" id="1.20.1080.10">
    <property type="entry name" value="Glycerol uptake facilitator protein"/>
    <property type="match status" value="1"/>
</dbReference>
<dbReference type="Pfam" id="PF00230">
    <property type="entry name" value="MIP"/>
    <property type="match status" value="1"/>
</dbReference>
<dbReference type="InterPro" id="IPR022357">
    <property type="entry name" value="MIP_CS"/>
</dbReference>
<dbReference type="PRINTS" id="PR00783">
    <property type="entry name" value="MINTRINSICP"/>
</dbReference>
<dbReference type="InterPro" id="IPR023271">
    <property type="entry name" value="Aquaporin-like"/>
</dbReference>
<feature type="transmembrane region" description="Helical" evidence="9">
    <location>
        <begin position="216"/>
        <end position="237"/>
    </location>
</feature>
<keyword evidence="6 9" id="KW-1133">Transmembrane helix</keyword>
<comment type="caution">
    <text evidence="10">The sequence shown here is derived from an EMBL/GenBank/DDBJ whole genome shotgun (WGS) entry which is preliminary data.</text>
</comment>
<keyword evidence="11" id="KW-1185">Reference proteome</keyword>
<keyword evidence="3 8" id="KW-0813">Transport</keyword>
<dbReference type="Proteomes" id="UP001344906">
    <property type="component" value="Unassembled WGS sequence"/>
</dbReference>
<feature type="transmembrane region" description="Helical" evidence="9">
    <location>
        <begin position="52"/>
        <end position="71"/>
    </location>
</feature>
<dbReference type="InterPro" id="IPR000425">
    <property type="entry name" value="MIP"/>
</dbReference>
<reference evidence="10 11" key="1">
    <citation type="submission" date="2023-02" db="EMBL/GenBank/DDBJ databases">
        <title>Dictyobacter halimunensis sp. nov., a new member of the class Ktedonobacteria from forest soil in a geothermal area.</title>
        <authorList>
            <person name="Rachmania M.K."/>
            <person name="Ningsih F."/>
            <person name="Sakai Y."/>
            <person name="Yabe S."/>
            <person name="Yokota A."/>
            <person name="Sjamsuridzal W."/>
        </authorList>
    </citation>
    <scope>NUCLEOTIDE SEQUENCE [LARGE SCALE GENOMIC DNA]</scope>
    <source>
        <strain evidence="10 11">S3.2.2.5</strain>
    </source>
</reference>
<name>A0ABQ6FP01_9CHLR</name>
<evidence type="ECO:0000256" key="1">
    <source>
        <dbReference type="ARBA" id="ARBA00004651"/>
    </source>
</evidence>
<dbReference type="RefSeq" id="WP_338250856.1">
    <property type="nucleotide sequence ID" value="NZ_BSRI01000001.1"/>
</dbReference>
<sequence>MMRQHKWWTHLHWPEYGAELLGTAFLLFFGISAGIFDFDTSFPLVHLLPNQGLRLLITGLLFAGGGALVALSPPGMLSGGHINPAVSLAFWLQGKMHHSDLAGYLLGQFLGAIIGSALVVLAWGEHAYRAGVGRTVPGAGYPLWFVFLMEVGMTFLLVFFIFLFVSHHRLMRWTPFMVWILVAVLVWLGAPVSGTSLNPARSFGPAFVSWFWQDQWLYWLAPVAGALCAVGVFRLLTANKRDVLTGKLFHMPHYRSVFKDVKAPCLPANGKLKATERYRAAR</sequence>
<dbReference type="InterPro" id="IPR034294">
    <property type="entry name" value="Aquaporin_transptr"/>
</dbReference>
<accession>A0ABQ6FP01</accession>
<protein>
    <submittedName>
        <fullName evidence="10">Aquaporin</fullName>
    </submittedName>
</protein>
<evidence type="ECO:0000313" key="11">
    <source>
        <dbReference type="Proteomes" id="UP001344906"/>
    </source>
</evidence>
<keyword evidence="5 8" id="KW-0812">Transmembrane</keyword>
<evidence type="ECO:0000256" key="8">
    <source>
        <dbReference type="RuleBase" id="RU000477"/>
    </source>
</evidence>
<evidence type="ECO:0000256" key="4">
    <source>
        <dbReference type="ARBA" id="ARBA00022475"/>
    </source>
</evidence>
<keyword evidence="4" id="KW-1003">Cell membrane</keyword>
<evidence type="ECO:0000256" key="5">
    <source>
        <dbReference type="ARBA" id="ARBA00022692"/>
    </source>
</evidence>
<comment type="subcellular location">
    <subcellularLocation>
        <location evidence="1">Cell membrane</location>
        <topology evidence="1">Multi-pass membrane protein</topology>
    </subcellularLocation>
</comment>
<feature type="transmembrane region" description="Helical" evidence="9">
    <location>
        <begin position="20"/>
        <end position="40"/>
    </location>
</feature>
<dbReference type="PANTHER" id="PTHR19139:SF199">
    <property type="entry name" value="MIP17260P"/>
    <property type="match status" value="1"/>
</dbReference>
<dbReference type="PANTHER" id="PTHR19139">
    <property type="entry name" value="AQUAPORIN TRANSPORTER"/>
    <property type="match status" value="1"/>
</dbReference>
<dbReference type="EMBL" id="BSRI01000001">
    <property type="protein sequence ID" value="GLV56004.1"/>
    <property type="molecule type" value="Genomic_DNA"/>
</dbReference>
<evidence type="ECO:0000313" key="10">
    <source>
        <dbReference type="EMBL" id="GLV56004.1"/>
    </source>
</evidence>
<gene>
    <name evidence="10" type="ORF">KDH_28480</name>
</gene>
<comment type="similarity">
    <text evidence="2 8">Belongs to the MIP/aquaporin (TC 1.A.8) family.</text>
</comment>
<feature type="transmembrane region" description="Helical" evidence="9">
    <location>
        <begin position="143"/>
        <end position="164"/>
    </location>
</feature>
<evidence type="ECO:0000256" key="7">
    <source>
        <dbReference type="ARBA" id="ARBA00023136"/>
    </source>
</evidence>
<feature type="transmembrane region" description="Helical" evidence="9">
    <location>
        <begin position="176"/>
        <end position="196"/>
    </location>
</feature>
<feature type="transmembrane region" description="Helical" evidence="9">
    <location>
        <begin position="101"/>
        <end position="123"/>
    </location>
</feature>
<proteinExistence type="inferred from homology"/>
<organism evidence="10 11">
    <name type="scientific">Dictyobacter halimunensis</name>
    <dbReference type="NCBI Taxonomy" id="3026934"/>
    <lineage>
        <taxon>Bacteria</taxon>
        <taxon>Bacillati</taxon>
        <taxon>Chloroflexota</taxon>
        <taxon>Ktedonobacteria</taxon>
        <taxon>Ktedonobacterales</taxon>
        <taxon>Dictyobacteraceae</taxon>
        <taxon>Dictyobacter</taxon>
    </lineage>
</organism>